<dbReference type="STRING" id="335543.Sfum_1838"/>
<dbReference type="PROSITE" id="PS50126">
    <property type="entry name" value="S1"/>
    <property type="match status" value="1"/>
</dbReference>
<dbReference type="InterPro" id="IPR032639">
    <property type="entry name" value="Tex_YqgF"/>
</dbReference>
<sequence>MNEHLVRARAEIESGEESGTTWKENMNEQHILLIAGELGLPEHRIRAAVELLGEGATVPFIARYRKEATGSLDEMEIAAIRDRLAQLDALDKRRATVLKSLEEQEKLTEELRKAVLEAGSLSALEDLYLPFRPKRRTRATVARERGLEPLADLIFAQNDSTDPVAEAERFVDPDRQVVCADDALAGARDIVAERINENAGARARLRELFAGRGTTRARVVPGKEGEGIRYRDYYDWEEPVADAPSHRVLAVLRGEKEGFLTLHIAPLETEALSILESLFVRGDSPASRQVAAAAADGYKRLLAPSLETEARQLSKERADREAIRVFADNLRHLLMAPPLGARNVLAVDPGFRTGCKVVCLDPQGKLIHHETVYPHTGERASAKAAERLRDLVAGFGIEAVAIGNGTAGRETEAFVRGLGLPTAVQIIMVAESGASVYSASAVAREEFPDQDVTVRGSVSIGRRLTDPLAELVKIDPKAIGVGQYQHDVDQSELKKSLDDVVMSCVNAVGVEVNTASPQLLTYVSGLGPQLARSVVAHRDRNGPFRSRNELKKVARLGPKAFQQAAGFLRVRGSENPLDASAVHPESYHIVEAMARDLGCSVTDLMRDADLRKRIDPARYVTAHVGLPTLLDILSELAKPGRDPRATFESFSFAQGIEKPEDLRAGMKLPGIVTNVTAFGAFVDIGVHRDGLVHVSELSDCFVKDPRQVVRVQQRVTVTVLDVDLERGRISLSMKEGRPPGAESKKTKARGDRPVKNHSPEGAAHHGPTPPPAKGGRFNNPFEKAFKKA</sequence>
<dbReference type="Pfam" id="PF09371">
    <property type="entry name" value="Tex_N"/>
    <property type="match status" value="1"/>
</dbReference>
<evidence type="ECO:0000259" key="2">
    <source>
        <dbReference type="PROSITE" id="PS50126"/>
    </source>
</evidence>
<dbReference type="InterPro" id="IPR023319">
    <property type="entry name" value="Tex-like_HTH_dom_sf"/>
</dbReference>
<dbReference type="GO" id="GO:0005737">
    <property type="term" value="C:cytoplasm"/>
    <property type="evidence" value="ECO:0007669"/>
    <property type="project" value="UniProtKB-ARBA"/>
</dbReference>
<dbReference type="Gene3D" id="2.40.50.140">
    <property type="entry name" value="Nucleic acid-binding proteins"/>
    <property type="match status" value="1"/>
</dbReference>
<dbReference type="Pfam" id="PF12836">
    <property type="entry name" value="HHH_3"/>
    <property type="match status" value="1"/>
</dbReference>
<dbReference type="eggNOG" id="COG2183">
    <property type="taxonomic scope" value="Bacteria"/>
</dbReference>
<keyword evidence="4" id="KW-1185">Reference proteome</keyword>
<dbReference type="SUPFAM" id="SSF53098">
    <property type="entry name" value="Ribonuclease H-like"/>
    <property type="match status" value="1"/>
</dbReference>
<feature type="region of interest" description="Disordered" evidence="1">
    <location>
        <begin position="732"/>
        <end position="788"/>
    </location>
</feature>
<feature type="compositionally biased region" description="Basic and acidic residues" evidence="1">
    <location>
        <begin position="732"/>
        <end position="758"/>
    </location>
</feature>
<dbReference type="PANTHER" id="PTHR10724:SF10">
    <property type="entry name" value="S1 RNA-BINDING DOMAIN-CONTAINING PROTEIN 1"/>
    <property type="match status" value="1"/>
</dbReference>
<dbReference type="InterPro" id="IPR010994">
    <property type="entry name" value="RuvA_2-like"/>
</dbReference>
<dbReference type="Gene3D" id="1.10.150.310">
    <property type="entry name" value="Tex RuvX-like domain-like"/>
    <property type="match status" value="1"/>
</dbReference>
<dbReference type="PANTHER" id="PTHR10724">
    <property type="entry name" value="30S RIBOSOMAL PROTEIN S1"/>
    <property type="match status" value="1"/>
</dbReference>
<dbReference type="SMART" id="SM00732">
    <property type="entry name" value="YqgFc"/>
    <property type="match status" value="1"/>
</dbReference>
<feature type="region of interest" description="Disordered" evidence="1">
    <location>
        <begin position="1"/>
        <end position="20"/>
    </location>
</feature>
<dbReference type="InterPro" id="IPR012340">
    <property type="entry name" value="NA-bd_OB-fold"/>
</dbReference>
<reference evidence="3 4" key="1">
    <citation type="submission" date="2006-10" db="EMBL/GenBank/DDBJ databases">
        <title>Complete sequence of Syntrophobacter fumaroxidans MPOB.</title>
        <authorList>
            <consortium name="US DOE Joint Genome Institute"/>
            <person name="Copeland A."/>
            <person name="Lucas S."/>
            <person name="Lapidus A."/>
            <person name="Barry K."/>
            <person name="Detter J.C."/>
            <person name="Glavina del Rio T."/>
            <person name="Hammon N."/>
            <person name="Israni S."/>
            <person name="Pitluck S."/>
            <person name="Goltsman E.G."/>
            <person name="Martinez M."/>
            <person name="Schmutz J."/>
            <person name="Larimer F."/>
            <person name="Land M."/>
            <person name="Hauser L."/>
            <person name="Kyrpides N."/>
            <person name="Kim E."/>
            <person name="Boone D.R."/>
            <person name="Brockman F."/>
            <person name="Culley D."/>
            <person name="Ferry J."/>
            <person name="Gunsalus R."/>
            <person name="McInerney M.J."/>
            <person name="Morrison M."/>
            <person name="Plugge C."/>
            <person name="Rohlin L."/>
            <person name="Scholten J."/>
            <person name="Sieber J."/>
            <person name="Stams A.J.M."/>
            <person name="Worm P."/>
            <person name="Henstra A.M."/>
            <person name="Richardson P."/>
        </authorList>
    </citation>
    <scope>NUCLEOTIDE SEQUENCE [LARGE SCALE GENOMIC DNA]</scope>
    <source>
        <strain evidence="4">DSM 10017 / MPOB</strain>
    </source>
</reference>
<dbReference type="InParanoid" id="A0LJC1"/>
<proteinExistence type="predicted"/>
<dbReference type="FunCoup" id="A0LJC1">
    <property type="interactions" value="440"/>
</dbReference>
<dbReference type="EMBL" id="CP000478">
    <property type="protein sequence ID" value="ABK17523.1"/>
    <property type="molecule type" value="Genomic_DNA"/>
</dbReference>
<dbReference type="Gene3D" id="1.10.3500.10">
    <property type="entry name" value="Tex N-terminal region-like"/>
    <property type="match status" value="1"/>
</dbReference>
<evidence type="ECO:0000256" key="1">
    <source>
        <dbReference type="SAM" id="MobiDB-lite"/>
    </source>
</evidence>
<dbReference type="SUPFAM" id="SSF47781">
    <property type="entry name" value="RuvA domain 2-like"/>
    <property type="match status" value="2"/>
</dbReference>
<dbReference type="InterPro" id="IPR050437">
    <property type="entry name" value="Ribos_protein_bS1-like"/>
</dbReference>
<dbReference type="InterPro" id="IPR018974">
    <property type="entry name" value="Tex-like_N"/>
</dbReference>
<dbReference type="Proteomes" id="UP000001784">
    <property type="component" value="Chromosome"/>
</dbReference>
<dbReference type="FunFam" id="1.10.10.650:FF:000001">
    <property type="entry name" value="S1 RNA-binding domain 1"/>
    <property type="match status" value="1"/>
</dbReference>
<dbReference type="SUPFAM" id="SSF158832">
    <property type="entry name" value="Tex N-terminal region-like"/>
    <property type="match status" value="1"/>
</dbReference>
<dbReference type="FunFam" id="1.10.150.310:FF:000001">
    <property type="entry name" value="RNA-binding transcriptional accessory protein"/>
    <property type="match status" value="1"/>
</dbReference>
<gene>
    <name evidence="3" type="ordered locus">Sfum_1838</name>
</gene>
<name>A0LJC1_SYNFM</name>
<dbReference type="InterPro" id="IPR044146">
    <property type="entry name" value="S1_Tex"/>
</dbReference>
<dbReference type="FunFam" id="3.30.420.140:FF:000001">
    <property type="entry name" value="RNA-binding transcriptional accessory protein"/>
    <property type="match status" value="1"/>
</dbReference>
<dbReference type="GO" id="GO:0003729">
    <property type="term" value="F:mRNA binding"/>
    <property type="evidence" value="ECO:0007669"/>
    <property type="project" value="UniProtKB-ARBA"/>
</dbReference>
<accession>A0LJC1</accession>
<feature type="compositionally biased region" description="Basic and acidic residues" evidence="1">
    <location>
        <begin position="1"/>
        <end position="12"/>
    </location>
</feature>
<dbReference type="InterPro" id="IPR012337">
    <property type="entry name" value="RNaseH-like_sf"/>
</dbReference>
<dbReference type="GO" id="GO:0003735">
    <property type="term" value="F:structural constituent of ribosome"/>
    <property type="evidence" value="ECO:0007669"/>
    <property type="project" value="TreeGrafter"/>
</dbReference>
<dbReference type="KEGG" id="sfu:Sfum_1838"/>
<dbReference type="InterPro" id="IPR006641">
    <property type="entry name" value="YqgF/RNaseH-like_dom"/>
</dbReference>
<dbReference type="Pfam" id="PF22706">
    <property type="entry name" value="Tex_central_region"/>
    <property type="match status" value="1"/>
</dbReference>
<organism evidence="3 4">
    <name type="scientific">Syntrophobacter fumaroxidans (strain DSM 10017 / MPOB)</name>
    <dbReference type="NCBI Taxonomy" id="335543"/>
    <lineage>
        <taxon>Bacteria</taxon>
        <taxon>Pseudomonadati</taxon>
        <taxon>Thermodesulfobacteriota</taxon>
        <taxon>Syntrophobacteria</taxon>
        <taxon>Syntrophobacterales</taxon>
        <taxon>Syntrophobacteraceae</taxon>
        <taxon>Syntrophobacter</taxon>
    </lineage>
</organism>
<dbReference type="InterPro" id="IPR003029">
    <property type="entry name" value="S1_domain"/>
</dbReference>
<dbReference type="Pfam" id="PF17674">
    <property type="entry name" value="HHH_9"/>
    <property type="match status" value="1"/>
</dbReference>
<dbReference type="HOGENOM" id="CLU_009833_0_2_7"/>
<dbReference type="SMART" id="SM00316">
    <property type="entry name" value="S1"/>
    <property type="match status" value="1"/>
</dbReference>
<dbReference type="GO" id="GO:0006412">
    <property type="term" value="P:translation"/>
    <property type="evidence" value="ECO:0007669"/>
    <property type="project" value="TreeGrafter"/>
</dbReference>
<dbReference type="Pfam" id="PF16921">
    <property type="entry name" value="Tex_YqgF"/>
    <property type="match status" value="1"/>
</dbReference>
<dbReference type="InterPro" id="IPR023323">
    <property type="entry name" value="Tex-like_dom_sf"/>
</dbReference>
<protein>
    <submittedName>
        <fullName evidence="3">RNA binding S1 domain protein</fullName>
    </submittedName>
</protein>
<feature type="domain" description="S1 motif" evidence="2">
    <location>
        <begin position="665"/>
        <end position="734"/>
    </location>
</feature>
<dbReference type="Pfam" id="PF00575">
    <property type="entry name" value="S1"/>
    <property type="match status" value="1"/>
</dbReference>
<dbReference type="InterPro" id="IPR055179">
    <property type="entry name" value="Tex-like_central_region"/>
</dbReference>
<dbReference type="SUPFAM" id="SSF50249">
    <property type="entry name" value="Nucleic acid-binding proteins"/>
    <property type="match status" value="1"/>
</dbReference>
<dbReference type="InterPro" id="IPR037027">
    <property type="entry name" value="YqgF/RNaseH-like_dom_sf"/>
</dbReference>
<dbReference type="GO" id="GO:0006139">
    <property type="term" value="P:nucleobase-containing compound metabolic process"/>
    <property type="evidence" value="ECO:0007669"/>
    <property type="project" value="InterPro"/>
</dbReference>
<evidence type="ECO:0000313" key="3">
    <source>
        <dbReference type="EMBL" id="ABK17523.1"/>
    </source>
</evidence>
<dbReference type="InterPro" id="IPR041692">
    <property type="entry name" value="HHH_9"/>
</dbReference>
<evidence type="ECO:0000313" key="4">
    <source>
        <dbReference type="Proteomes" id="UP000001784"/>
    </source>
</evidence>
<dbReference type="Gene3D" id="3.30.420.140">
    <property type="entry name" value="YqgF/RNase H-like domain"/>
    <property type="match status" value="1"/>
</dbReference>
<dbReference type="AlphaFoldDB" id="A0LJC1"/>
<dbReference type="FunFam" id="2.40.50.140:FF:000051">
    <property type="entry name" value="RNA-binding transcriptional accessory protein"/>
    <property type="match status" value="1"/>
</dbReference>
<dbReference type="Gene3D" id="1.10.10.650">
    <property type="entry name" value="RuvA domain 2-like"/>
    <property type="match status" value="1"/>
</dbReference>
<dbReference type="CDD" id="cd05685">
    <property type="entry name" value="S1_Tex"/>
    <property type="match status" value="1"/>
</dbReference>